<dbReference type="OrthoDB" id="10253073at2759"/>
<organism evidence="2 3">
    <name type="scientific">Vitrella brassicaformis (strain CCMP3155)</name>
    <dbReference type="NCBI Taxonomy" id="1169540"/>
    <lineage>
        <taxon>Eukaryota</taxon>
        <taxon>Sar</taxon>
        <taxon>Alveolata</taxon>
        <taxon>Colpodellida</taxon>
        <taxon>Vitrellaceae</taxon>
        <taxon>Vitrella</taxon>
    </lineage>
</organism>
<gene>
    <name evidence="2" type="ORF">Vbra_14220</name>
</gene>
<feature type="region of interest" description="Disordered" evidence="1">
    <location>
        <begin position="474"/>
        <end position="528"/>
    </location>
</feature>
<protein>
    <submittedName>
        <fullName evidence="2">Uncharacterized protein</fullName>
    </submittedName>
</protein>
<reference evidence="2 3" key="1">
    <citation type="submission" date="2014-11" db="EMBL/GenBank/DDBJ databases">
        <authorList>
            <person name="Zhu J."/>
            <person name="Qi W."/>
            <person name="Song R."/>
        </authorList>
    </citation>
    <scope>NUCLEOTIDE SEQUENCE [LARGE SCALE GENOMIC DNA]</scope>
</reference>
<proteinExistence type="predicted"/>
<dbReference type="AlphaFoldDB" id="A0A0G4F0Y6"/>
<keyword evidence="3" id="KW-1185">Reference proteome</keyword>
<dbReference type="Proteomes" id="UP000041254">
    <property type="component" value="Unassembled WGS sequence"/>
</dbReference>
<feature type="region of interest" description="Disordered" evidence="1">
    <location>
        <begin position="1"/>
        <end position="183"/>
    </location>
</feature>
<feature type="compositionally biased region" description="Low complexity" evidence="1">
    <location>
        <begin position="136"/>
        <end position="146"/>
    </location>
</feature>
<evidence type="ECO:0000313" key="3">
    <source>
        <dbReference type="Proteomes" id="UP000041254"/>
    </source>
</evidence>
<feature type="compositionally biased region" description="Pro residues" evidence="1">
    <location>
        <begin position="126"/>
        <end position="135"/>
    </location>
</feature>
<dbReference type="PANTHER" id="PTHR33504:SF2">
    <property type="entry name" value="PROTEIN MFI"/>
    <property type="match status" value="1"/>
</dbReference>
<evidence type="ECO:0000256" key="1">
    <source>
        <dbReference type="SAM" id="MobiDB-lite"/>
    </source>
</evidence>
<evidence type="ECO:0000313" key="2">
    <source>
        <dbReference type="EMBL" id="CEM05286.1"/>
    </source>
</evidence>
<sequence>MADPEVPPTPQPRSEAGRSSRRSSSRQSPPSRESKESDNPIYVGVFADKKEIDKARQRRKSQKPPIEDEREAEGEQPPETAAAPKAAAAAKRRLPSRAKEDEEEAPPLLSAAIIFEDKPLDELTGVPPPEAPPLRPSLLRPELPSEWQRSSADLSERPSRLPEPLPRGIAGRPSPASQERDVSVQPLEVTVKARRASKSYCASRIQRAWRSMSDRRIFEALKQLISFHQRGDPMLMLRAFNPQEAQLLDPAMQAHVRFRLGGAWPTFPPLLYYKIFVHGPVVDVNAFAPRPYQLTEEQKSSSIRKRAALLHRLSLEMWDGPLVDGKSRLMLEELEGEHSEERLRDCWYIREENNGWRTVAVRVDRVGPPDEIERLTALKSKRPNYHYSRLKRRQDVEAAKRQRRLDWLRSLYRVASEAPAEEEGLEELADMTMEDDALIEWAATLPTDLNFDHYMVEWTTIATSGLSEAGKPLLHRSITPLPSSRRAHEARERRKRRSQVSLSPEGSPRAARWRSVSPKRSGSLLRSRSASMTDLAAAVGGQAGEVGGYQMVVEDTSGLLGVAGTRFLPRPEAA</sequence>
<accession>A0A0G4F0Y6</accession>
<dbReference type="VEuPathDB" id="CryptoDB:Vbra_14220"/>
<dbReference type="PANTHER" id="PTHR33504">
    <property type="entry name" value="NADH DEHYDROGENASE (UBIQUINONE) 1 BETA SUBCOMPLEX, 4"/>
    <property type="match status" value="1"/>
</dbReference>
<dbReference type="STRING" id="1169540.A0A0G4F0Y6"/>
<name>A0A0G4F0Y6_VITBC</name>
<feature type="compositionally biased region" description="Pro residues" evidence="1">
    <location>
        <begin position="1"/>
        <end position="11"/>
    </location>
</feature>
<dbReference type="EMBL" id="CDMY01000356">
    <property type="protein sequence ID" value="CEM05286.1"/>
    <property type="molecule type" value="Genomic_DNA"/>
</dbReference>
<dbReference type="InParanoid" id="A0A0G4F0Y6"/>
<feature type="compositionally biased region" description="Low complexity" evidence="1">
    <location>
        <begin position="518"/>
        <end position="528"/>
    </location>
</feature>